<accession>A0A0L7L5L0</accession>
<dbReference type="PANTHER" id="PTHR21505">
    <property type="entry name" value="MADF DOMAIN-CONTAINING PROTEIN-RELATED"/>
    <property type="match status" value="1"/>
</dbReference>
<organism evidence="2 3">
    <name type="scientific">Operophtera brumata</name>
    <name type="common">Winter moth</name>
    <name type="synonym">Phalaena brumata</name>
    <dbReference type="NCBI Taxonomy" id="104452"/>
    <lineage>
        <taxon>Eukaryota</taxon>
        <taxon>Metazoa</taxon>
        <taxon>Ecdysozoa</taxon>
        <taxon>Arthropoda</taxon>
        <taxon>Hexapoda</taxon>
        <taxon>Insecta</taxon>
        <taxon>Pterygota</taxon>
        <taxon>Neoptera</taxon>
        <taxon>Endopterygota</taxon>
        <taxon>Lepidoptera</taxon>
        <taxon>Glossata</taxon>
        <taxon>Ditrysia</taxon>
        <taxon>Geometroidea</taxon>
        <taxon>Geometridae</taxon>
        <taxon>Larentiinae</taxon>
        <taxon>Operophtera</taxon>
    </lineage>
</organism>
<gene>
    <name evidence="2" type="ORF">OBRU01_14753</name>
</gene>
<comment type="caution">
    <text evidence="2">The sequence shown here is derived from an EMBL/GenBank/DDBJ whole genome shotgun (WGS) entry which is preliminary data.</text>
</comment>
<dbReference type="Pfam" id="PF10545">
    <property type="entry name" value="MADF_DNA_bdg"/>
    <property type="match status" value="1"/>
</dbReference>
<evidence type="ECO:0000313" key="3">
    <source>
        <dbReference type="Proteomes" id="UP000037510"/>
    </source>
</evidence>
<dbReference type="STRING" id="104452.A0A0L7L5L0"/>
<name>A0A0L7L5L0_OPEBR</name>
<evidence type="ECO:0000313" key="2">
    <source>
        <dbReference type="EMBL" id="KOB70793.1"/>
    </source>
</evidence>
<dbReference type="SMART" id="SM00595">
    <property type="entry name" value="MADF"/>
    <property type="match status" value="1"/>
</dbReference>
<dbReference type="EMBL" id="JTDY01002748">
    <property type="protein sequence ID" value="KOB70793.1"/>
    <property type="molecule type" value="Genomic_DNA"/>
</dbReference>
<keyword evidence="3" id="KW-1185">Reference proteome</keyword>
<dbReference type="PANTHER" id="PTHR21505:SF12">
    <property type="entry name" value="MADF DOMAIN-CONTAINING PROTEIN-RELATED"/>
    <property type="match status" value="1"/>
</dbReference>
<evidence type="ECO:0000259" key="1">
    <source>
        <dbReference type="PROSITE" id="PS51029"/>
    </source>
</evidence>
<reference evidence="2 3" key="1">
    <citation type="journal article" date="2015" name="Genome Biol. Evol.">
        <title>The genome of winter moth (Operophtera brumata) provides a genomic perspective on sexual dimorphism and phenology.</title>
        <authorList>
            <person name="Derks M.F."/>
            <person name="Smit S."/>
            <person name="Salis L."/>
            <person name="Schijlen E."/>
            <person name="Bossers A."/>
            <person name="Mateman C."/>
            <person name="Pijl A.S."/>
            <person name="de Ridder D."/>
            <person name="Groenen M.A."/>
            <person name="Visser M.E."/>
            <person name="Megens H.J."/>
        </authorList>
    </citation>
    <scope>NUCLEOTIDE SEQUENCE [LARGE SCALE GENOMIC DNA]</scope>
    <source>
        <strain evidence="2">WM2013NL</strain>
        <tissue evidence="2">Head and thorax</tissue>
    </source>
</reference>
<dbReference type="AlphaFoldDB" id="A0A0L7L5L0"/>
<dbReference type="Proteomes" id="UP000037510">
    <property type="component" value="Unassembled WGS sequence"/>
</dbReference>
<protein>
    <recommendedName>
        <fullName evidence="1">MADF domain-containing protein</fullName>
    </recommendedName>
</protein>
<feature type="domain" description="MADF" evidence="1">
    <location>
        <begin position="70"/>
        <end position="153"/>
    </location>
</feature>
<dbReference type="PROSITE" id="PS51029">
    <property type="entry name" value="MADF"/>
    <property type="match status" value="1"/>
</dbReference>
<sequence length="329" mass="37991">MRRGIDLLSNFTCPSESAAGITVMKDRGVASWVRLLSKPHTVGVFGKKPRLSERLDPEKRVEWTNESVIQLVEAYRKLPELWDRTHELHTVQTAKYEAWTSLARLFGCDIADLRKKITSVLASYRREKGKVRNGARSSWFLYPHLKFLSGYLKSPHHSVTPKRNVQRPEPLQQLYTMEAEDMERDEDDDDEVLIKQEPVAEPSPPKRAPAFANLKHSRRLTRLKRLMPAQKETNQTSSHTDNKLLEMLRLLKKSDISKKKDECDSFGEYIATSLRKHDDRTQSMIKQAINNILFEQEMKKYTNYSVVISPDENPLGNVMGDDLDESHES</sequence>
<proteinExistence type="predicted"/>
<dbReference type="InterPro" id="IPR006578">
    <property type="entry name" value="MADF-dom"/>
</dbReference>